<name>A0A1I3I492_9RHOB</name>
<protein>
    <submittedName>
        <fullName evidence="2">Uncharacterized protein</fullName>
    </submittedName>
</protein>
<feature type="compositionally biased region" description="Basic residues" evidence="1">
    <location>
        <begin position="1695"/>
        <end position="1707"/>
    </location>
</feature>
<feature type="region of interest" description="Disordered" evidence="1">
    <location>
        <begin position="2383"/>
        <end position="2402"/>
    </location>
</feature>
<dbReference type="Proteomes" id="UP000199377">
    <property type="component" value="Unassembled WGS sequence"/>
</dbReference>
<dbReference type="OrthoDB" id="511546at2"/>
<sequence>MSRPPLLTRRREASGPPVPRLQGAAALEARLEARAEPGRLAAGTDARLDARIAATLDAGLGAGGAEAGGRLPRPAYLRPPEGPGAPPESDPRALARREARHGERERGTPAPRGIARGPAEARAGSALGEAREDPAPPDGASATGLRAPAAATAETPAAGETAAPVSGDGTVAEAATDAAETPGEDAGEAVAEGGDAAAGGGEAGAAGADGSEAAAEGDGEAAAEGDGAAGSDGEEEASPEERARPGGRRRGRGGGGAAGGGGGTVVAAARGSVPLARRRLSLDASVAGFDAPRRLDVAPRTIPRQEGEAPPAEDRGPDPAQVWERAAAELARLHGRIGAQAQADQARFRALAETLADRRQATLDAALETTDRGLEAALAEVDAGETAAKALAGRIATAGRRRIAGAAQHVRDVLRERAEAVETATRDHRDEGATMETWAAERGDEISDTGDDGEAALTGLAEAPAPPWPGNIRGEAMRGAVDEVLQTRVPPVAETRSEKMGIDRDAHAARLLNAGLQLQQDLIAALAPFDELLAGFRTRGPADVARQETAALGGLETAEKRLKRSLRESAGAAREAMAAQHAAQRDGLVATARGAARAQTGALEAAGQASLEARRGLAEAQPATLRMLRESLLANRGQPPEVFARIVRETVRTAAETAARKVHDQTSTLDRGATGALDRARAQTAEAAAGLVEAASRAAQALATMGSETAQGLTEAAESSRPGVRRMAEPVAAVLARYPEEPSESFDAMVLALEADLRDAWTTLEGAWSTEPTQGGGGGEGEGAETTPAGPPQPAATVEAPSVFAARARATGEDAKTGDAPVGARITQGRDTVTSNVAQRYNELRSAFAPVFPDGETILRPLRGLTAARGAAVEEQHSGDLRAKIRREMWNGLHTGATIRRNIAAAMAWLDGRPQDAVRQELEAAVVLWNDSERVDEVMASLDPVQMAAFRESAEASGLLTEVAEDLDEEDREVFDLLLEGDVNAAEGLRMQDRMAELARQRGDRRADATVDLMRQAEGRAGSSALAGATEFDTAEETEARREAAWQEILTAAGNAAPVQRGADGEPLTGREALIAYATRDVVYYENTGGPEGGGGYERRVDRVRDEQRLLIRNLAEFPSDSPEVRAATLLVEDSRAGGAKDERVRQALDDPELNAGLANPLDPEAVAAAGDRAAEARARRDYTFRLLNLYRNGPDAPDRDPEEIRRELGDSLAEGTDDPSRGEYLRAMATGELHDPAVAVAAFNYAMDGAGTRVEVLRAQFGSMSREQVDAATRAYDAAHPGGPPLYERIGLFDEGNWWDSETSGDAANELEVLSLGVPRNDRERMEAAALTARQQQESADSSWFGPTAGGEQYERLGANYRALLDAAGVEEGDFDAHGRLRIPDGDGGTVTLGNFDETGGFRPPPGTDATALAQAMIGAKGAAEGYKQAVDSVANVISTAIVLTAAVATTALTGGAAASIWLPVLVTMGAGVAAMGVNAAIKGNRYGHEEMAQDFAMTVVQAATAGAGAAIGAGMRGGGTAVRALSGRLSVGEKALERFVVSQGGRFAGSLGLMDEVLVGGISGAMGSGGQALLDDKAWEEGRFGEEFTHAMLRGFMSGGISAGTMRPFSAAAGGAERYGVGAQALIRGVGSGVTGSGTAAFERAYDHSRGKDVGSFHDGVTAVLQAGGQAAVQGWGEAHAERYGDDSGLARAMHRRIVPRRVRRPSGPSGPTGAGEAAPELAPAAPRPPAAAEAPPVEAAPRPRPEGEAAPPPARRPPTSSESRELAETLDAMSVGMELGLSPEEVAPVRIPGPEPEAAPVPPAPRPQAEAPPAAAGAAAEAPASPRLPAEAPAAPRMAGEGAPPGRRGPPPLPEAMGGPPRPLTRHDPMPEGTVMQSADATSLDDHLTMYRASIGEDPAREAAIYRNAETGEYIVVQGEERVVSVGTGEEGLAGPAAAGMAQRWKELLDADAGRWELEAHHQPGVDPTDGRLGAHRLPSGADGDFGVLMGESRAAGGGARVSEINVGGELQPSTRFAYDPDSPDARFRVEFHDPRTGRTEAHAFPTLDAYARWFMAETGRAMPTAFDEGPAQTLLHGTHSGHAGTIRREGVDVARAAAAEQDFGQGFYMARTEADGLAYAERTTRSARGLAQAEARGPDDPRHTAAPEVMRARLPLSELGSVVDVRPGGAHRELWIEFLGRPLLPIGAAMTRAQIEAVIADPGGYPSHWVHVTTRGDRSEAFNAFLRAHGLDPDVVVGDLGGLGTTGTGTGDQVMIRSPRAARRVSRALEAGPATREAPLPPDLPRTPAGDAGNGPPAPAEAGPRPPGPQPDAAAAAPAARGALAEAEAAEAARRPAPEASAEALAAAADAAGAAPGAAAREAMSPVDRAFAEIDWSVDERPRAPPPAEPAAQTPEMRAAGDAAVARVREMIEARMGPAAARRLDELLLVGGDDMRRMLLAETHDGRLRARERLAERLAEPLGRRLSQTEAEALAEVLVARARDDRPDAPEAELRREAAERLARWSEHGMGADEVEAMLAADARLYDDPSAQLDGATKRYGYGRLRRDEMAEAEAPVLAAARERLDDPAVQVEGREELARALDHPDGEALRRFAYATMPPDAAGEWDLLAQWRAYRDHVAAHNRGLEAGATPREITAEGFLGYMRGHQRRTQLPRVSEVESAFQTFGVPIDGDVHPVDAPFAVLKWAQEPDPDRGPHATRNEPNAPGSDLLGVNRETGEILYVDDKAWSVRGGETEIDEVPALTRTLAQNMEDDADALDLQLQALRDADVEVDPVVADVPRRLREAAAAVRDQFSPESFDLERHGPRLARLMAFYDIRLAVTNARPTEPRRSDVTAKLKKAGVSFLTGPVQP</sequence>
<feature type="region of interest" description="Disordered" evidence="1">
    <location>
        <begin position="768"/>
        <end position="796"/>
    </location>
</feature>
<feature type="region of interest" description="Disordered" evidence="1">
    <location>
        <begin position="2252"/>
        <end position="2342"/>
    </location>
</feature>
<dbReference type="EMBL" id="FOQH01000006">
    <property type="protein sequence ID" value="SFI42805.1"/>
    <property type="molecule type" value="Genomic_DNA"/>
</dbReference>
<feature type="compositionally biased region" description="Gly residues" evidence="1">
    <location>
        <begin position="253"/>
        <end position="264"/>
    </location>
</feature>
<dbReference type="RefSeq" id="WP_092860806.1">
    <property type="nucleotide sequence ID" value="NZ_FOQH01000006.1"/>
</dbReference>
<reference evidence="2 3" key="1">
    <citation type="submission" date="2016-10" db="EMBL/GenBank/DDBJ databases">
        <authorList>
            <person name="de Groot N.N."/>
        </authorList>
    </citation>
    <scope>NUCLEOTIDE SEQUENCE [LARGE SCALE GENOMIC DNA]</scope>
    <source>
        <strain evidence="2 3">CGMCC 1.11030</strain>
    </source>
</reference>
<feature type="compositionally biased region" description="Pro residues" evidence="1">
    <location>
        <begin position="1794"/>
        <end position="1809"/>
    </location>
</feature>
<proteinExistence type="predicted"/>
<feature type="compositionally biased region" description="Low complexity" evidence="1">
    <location>
        <begin position="1810"/>
        <end position="1849"/>
    </location>
</feature>
<evidence type="ECO:0000313" key="3">
    <source>
        <dbReference type="Proteomes" id="UP000199377"/>
    </source>
</evidence>
<feature type="compositionally biased region" description="Basic and acidic residues" evidence="1">
    <location>
        <begin position="89"/>
        <end position="107"/>
    </location>
</feature>
<feature type="region of interest" description="Disordered" evidence="1">
    <location>
        <begin position="1"/>
        <end position="22"/>
    </location>
</feature>
<evidence type="ECO:0000313" key="2">
    <source>
        <dbReference type="EMBL" id="SFI42805.1"/>
    </source>
</evidence>
<feature type="region of interest" description="Disordered" evidence="1">
    <location>
        <begin position="706"/>
        <end position="725"/>
    </location>
</feature>
<accession>A0A1I3I492</accession>
<dbReference type="STRING" id="1114924.SAMN05216258_106333"/>
<feature type="region of interest" description="Disordered" evidence="1">
    <location>
        <begin position="1790"/>
        <end position="1886"/>
    </location>
</feature>
<feature type="compositionally biased region" description="Pro residues" evidence="1">
    <location>
        <begin position="2300"/>
        <end position="2314"/>
    </location>
</feature>
<organism evidence="2 3">
    <name type="scientific">Albimonas pacifica</name>
    <dbReference type="NCBI Taxonomy" id="1114924"/>
    <lineage>
        <taxon>Bacteria</taxon>
        <taxon>Pseudomonadati</taxon>
        <taxon>Pseudomonadota</taxon>
        <taxon>Alphaproteobacteria</taxon>
        <taxon>Rhodobacterales</taxon>
        <taxon>Paracoccaceae</taxon>
        <taxon>Albimonas</taxon>
    </lineage>
</organism>
<evidence type="ECO:0000256" key="1">
    <source>
        <dbReference type="SAM" id="MobiDB-lite"/>
    </source>
</evidence>
<feature type="region of interest" description="Disordered" evidence="1">
    <location>
        <begin position="1689"/>
        <end position="1768"/>
    </location>
</feature>
<feature type="region of interest" description="Disordered" evidence="1">
    <location>
        <begin position="298"/>
        <end position="319"/>
    </location>
</feature>
<feature type="compositionally biased region" description="Basic and acidic residues" evidence="1">
    <location>
        <begin position="298"/>
        <end position="317"/>
    </location>
</feature>
<feature type="compositionally biased region" description="Low complexity" evidence="1">
    <location>
        <begin position="1708"/>
        <end position="1743"/>
    </location>
</feature>
<feature type="region of interest" description="Disordered" evidence="1">
    <location>
        <begin position="2692"/>
        <end position="2716"/>
    </location>
</feature>
<feature type="region of interest" description="Disordered" evidence="1">
    <location>
        <begin position="60"/>
        <end position="266"/>
    </location>
</feature>
<feature type="compositionally biased region" description="Low complexity" evidence="1">
    <location>
        <begin position="205"/>
        <end position="214"/>
    </location>
</feature>
<feature type="compositionally biased region" description="Low complexity" evidence="1">
    <location>
        <begin position="2315"/>
        <end position="2331"/>
    </location>
</feature>
<keyword evidence="3" id="KW-1185">Reference proteome</keyword>
<feature type="compositionally biased region" description="Low complexity" evidence="1">
    <location>
        <begin position="139"/>
        <end position="181"/>
    </location>
</feature>
<gene>
    <name evidence="2" type="ORF">SAMN05216258_106333</name>
</gene>
<feature type="compositionally biased region" description="Basic and acidic residues" evidence="1">
    <location>
        <begin position="2695"/>
        <end position="2704"/>
    </location>
</feature>